<protein>
    <submittedName>
        <fullName evidence="1">Uncharacterized protein</fullName>
    </submittedName>
</protein>
<sequence>MPIYIKRGGSKYGPMICSSTLKKVEYMGRYFQKFENYCKNDEKKTDFHQIPHYFKFMAFFILYEQSLQN</sequence>
<gene>
    <name evidence="1" type="ORF">ACAOBT_LOCUS1227</name>
</gene>
<dbReference type="Proteomes" id="UP001152888">
    <property type="component" value="Unassembled WGS sequence"/>
</dbReference>
<name>A0A9P0JLK6_ACAOB</name>
<evidence type="ECO:0000313" key="2">
    <source>
        <dbReference type="Proteomes" id="UP001152888"/>
    </source>
</evidence>
<proteinExistence type="predicted"/>
<reference evidence="1" key="1">
    <citation type="submission" date="2022-03" db="EMBL/GenBank/DDBJ databases">
        <authorList>
            <person name="Sayadi A."/>
        </authorList>
    </citation>
    <scope>NUCLEOTIDE SEQUENCE</scope>
</reference>
<evidence type="ECO:0000313" key="1">
    <source>
        <dbReference type="EMBL" id="CAH1955769.1"/>
    </source>
</evidence>
<keyword evidence="2" id="KW-1185">Reference proteome</keyword>
<dbReference type="AlphaFoldDB" id="A0A9P0JLK6"/>
<accession>A0A9P0JLK6</accession>
<comment type="caution">
    <text evidence="1">The sequence shown here is derived from an EMBL/GenBank/DDBJ whole genome shotgun (WGS) entry which is preliminary data.</text>
</comment>
<dbReference type="EMBL" id="CAKOFQ010006662">
    <property type="protein sequence ID" value="CAH1955769.1"/>
    <property type="molecule type" value="Genomic_DNA"/>
</dbReference>
<organism evidence="1 2">
    <name type="scientific">Acanthoscelides obtectus</name>
    <name type="common">Bean weevil</name>
    <name type="synonym">Bruchus obtectus</name>
    <dbReference type="NCBI Taxonomy" id="200917"/>
    <lineage>
        <taxon>Eukaryota</taxon>
        <taxon>Metazoa</taxon>
        <taxon>Ecdysozoa</taxon>
        <taxon>Arthropoda</taxon>
        <taxon>Hexapoda</taxon>
        <taxon>Insecta</taxon>
        <taxon>Pterygota</taxon>
        <taxon>Neoptera</taxon>
        <taxon>Endopterygota</taxon>
        <taxon>Coleoptera</taxon>
        <taxon>Polyphaga</taxon>
        <taxon>Cucujiformia</taxon>
        <taxon>Chrysomeloidea</taxon>
        <taxon>Chrysomelidae</taxon>
        <taxon>Bruchinae</taxon>
        <taxon>Bruchini</taxon>
        <taxon>Acanthoscelides</taxon>
    </lineage>
</organism>